<feature type="non-terminal residue" evidence="2">
    <location>
        <position position="148"/>
    </location>
</feature>
<gene>
    <name evidence="2" type="ORF">AVDCRST_MAG47-1598</name>
</gene>
<proteinExistence type="predicted"/>
<evidence type="ECO:0000256" key="1">
    <source>
        <dbReference type="SAM" id="MobiDB-lite"/>
    </source>
</evidence>
<organism evidence="2">
    <name type="scientific">uncultured Nocardioidaceae bacterium</name>
    <dbReference type="NCBI Taxonomy" id="253824"/>
    <lineage>
        <taxon>Bacteria</taxon>
        <taxon>Bacillati</taxon>
        <taxon>Actinomycetota</taxon>
        <taxon>Actinomycetes</taxon>
        <taxon>Propionibacteriales</taxon>
        <taxon>Nocardioidaceae</taxon>
        <taxon>environmental samples</taxon>
    </lineage>
</organism>
<evidence type="ECO:0000313" key="2">
    <source>
        <dbReference type="EMBL" id="CAA9374023.1"/>
    </source>
</evidence>
<feature type="non-terminal residue" evidence="2">
    <location>
        <position position="1"/>
    </location>
</feature>
<feature type="compositionally biased region" description="Basic residues" evidence="1">
    <location>
        <begin position="66"/>
        <end position="80"/>
    </location>
</feature>
<protein>
    <submittedName>
        <fullName evidence="2">3-dehydroquinate dehydratase II</fullName>
        <ecNumber evidence="2">4.2.1.10</ecNumber>
    </submittedName>
</protein>
<accession>A0A6J4N5V1</accession>
<dbReference type="EC" id="4.2.1.10" evidence="2"/>
<name>A0A6J4N5V1_9ACTN</name>
<dbReference type="EMBL" id="CADCUK010000108">
    <property type="protein sequence ID" value="CAA9374023.1"/>
    <property type="molecule type" value="Genomic_DNA"/>
</dbReference>
<feature type="compositionally biased region" description="Basic residues" evidence="1">
    <location>
        <begin position="120"/>
        <end position="133"/>
    </location>
</feature>
<feature type="region of interest" description="Disordered" evidence="1">
    <location>
        <begin position="1"/>
        <end position="148"/>
    </location>
</feature>
<feature type="compositionally biased region" description="Basic residues" evidence="1">
    <location>
        <begin position="99"/>
        <end position="108"/>
    </location>
</feature>
<dbReference type="AlphaFoldDB" id="A0A6J4N5V1"/>
<feature type="compositionally biased region" description="Gly residues" evidence="1">
    <location>
        <begin position="138"/>
        <end position="148"/>
    </location>
</feature>
<dbReference type="GO" id="GO:0003855">
    <property type="term" value="F:3-dehydroquinate dehydratase activity"/>
    <property type="evidence" value="ECO:0007669"/>
    <property type="project" value="UniProtKB-EC"/>
</dbReference>
<feature type="compositionally biased region" description="Basic residues" evidence="1">
    <location>
        <begin position="30"/>
        <end position="45"/>
    </location>
</feature>
<keyword evidence="2" id="KW-0456">Lyase</keyword>
<sequence length="148" mass="16538">DPPPSARAERAEPQPARPTGPVCLRDRDARRRRVALRRGRARGRARAGVPAVQPRGRAHRLDPRGVRGRRRGRRQLRRLHPHLDRDHGRPGGRGGTGRRGPHLRHPRARGVPAPVVRLAGGRRRDHRPGRRRLRPGDPSGGGTARRPV</sequence>
<reference evidence="2" key="1">
    <citation type="submission" date="2020-02" db="EMBL/GenBank/DDBJ databases">
        <authorList>
            <person name="Meier V. D."/>
        </authorList>
    </citation>
    <scope>NUCLEOTIDE SEQUENCE</scope>
    <source>
        <strain evidence="2">AVDCRST_MAG47</strain>
    </source>
</reference>